<dbReference type="AlphaFoldDB" id="A0A0E9SL48"/>
<dbReference type="EMBL" id="GBXM01066630">
    <property type="protein sequence ID" value="JAH41947.1"/>
    <property type="molecule type" value="Transcribed_RNA"/>
</dbReference>
<proteinExistence type="predicted"/>
<reference evidence="2" key="1">
    <citation type="submission" date="2014-11" db="EMBL/GenBank/DDBJ databases">
        <authorList>
            <person name="Amaro Gonzalez C."/>
        </authorList>
    </citation>
    <scope>NUCLEOTIDE SEQUENCE</scope>
</reference>
<sequence>MKIDSSEKSGKKHCLILVGMGFSHSTFLKQSFPIPEPPNFNEKDEVKNRGEKEILCQRRTSHPGS</sequence>
<feature type="region of interest" description="Disordered" evidence="1">
    <location>
        <begin position="33"/>
        <end position="65"/>
    </location>
</feature>
<name>A0A0E9SL48_ANGAN</name>
<evidence type="ECO:0000313" key="2">
    <source>
        <dbReference type="EMBL" id="JAH41947.1"/>
    </source>
</evidence>
<feature type="compositionally biased region" description="Basic and acidic residues" evidence="1">
    <location>
        <begin position="41"/>
        <end position="56"/>
    </location>
</feature>
<accession>A0A0E9SL48</accession>
<reference evidence="2" key="2">
    <citation type="journal article" date="2015" name="Fish Shellfish Immunol.">
        <title>Early steps in the European eel (Anguilla anguilla)-Vibrio vulnificus interaction in the gills: Role of the RtxA13 toxin.</title>
        <authorList>
            <person name="Callol A."/>
            <person name="Pajuelo D."/>
            <person name="Ebbesson L."/>
            <person name="Teles M."/>
            <person name="MacKenzie S."/>
            <person name="Amaro C."/>
        </authorList>
    </citation>
    <scope>NUCLEOTIDE SEQUENCE</scope>
</reference>
<protein>
    <submittedName>
        <fullName evidence="2">Uncharacterized protein</fullName>
    </submittedName>
</protein>
<organism evidence="2">
    <name type="scientific">Anguilla anguilla</name>
    <name type="common">European freshwater eel</name>
    <name type="synonym">Muraena anguilla</name>
    <dbReference type="NCBI Taxonomy" id="7936"/>
    <lineage>
        <taxon>Eukaryota</taxon>
        <taxon>Metazoa</taxon>
        <taxon>Chordata</taxon>
        <taxon>Craniata</taxon>
        <taxon>Vertebrata</taxon>
        <taxon>Euteleostomi</taxon>
        <taxon>Actinopterygii</taxon>
        <taxon>Neopterygii</taxon>
        <taxon>Teleostei</taxon>
        <taxon>Anguilliformes</taxon>
        <taxon>Anguillidae</taxon>
        <taxon>Anguilla</taxon>
    </lineage>
</organism>
<evidence type="ECO:0000256" key="1">
    <source>
        <dbReference type="SAM" id="MobiDB-lite"/>
    </source>
</evidence>